<keyword evidence="1" id="KW-0732">Signal</keyword>
<reference evidence="7" key="1">
    <citation type="submission" date="2022-01" db="EMBL/GenBank/DDBJ databases">
        <authorList>
            <person name="King R."/>
        </authorList>
    </citation>
    <scope>NUCLEOTIDE SEQUENCE</scope>
</reference>
<evidence type="ECO:0000259" key="6">
    <source>
        <dbReference type="PROSITE" id="PS50240"/>
    </source>
</evidence>
<dbReference type="GO" id="GO:0006508">
    <property type="term" value="P:proteolysis"/>
    <property type="evidence" value="ECO:0007669"/>
    <property type="project" value="InterPro"/>
</dbReference>
<keyword evidence="5" id="KW-0812">Transmembrane</keyword>
<gene>
    <name evidence="7" type="ORF">PSYICH_LOCUS12957</name>
</gene>
<accession>A0A9P0D8M9</accession>
<evidence type="ECO:0000256" key="5">
    <source>
        <dbReference type="SAM" id="Phobius"/>
    </source>
</evidence>
<evidence type="ECO:0000256" key="2">
    <source>
        <dbReference type="ARBA" id="ARBA00023157"/>
    </source>
</evidence>
<dbReference type="InterPro" id="IPR001254">
    <property type="entry name" value="Trypsin_dom"/>
</dbReference>
<dbReference type="GO" id="GO:0004252">
    <property type="term" value="F:serine-type endopeptidase activity"/>
    <property type="evidence" value="ECO:0007669"/>
    <property type="project" value="InterPro"/>
</dbReference>
<dbReference type="AlphaFoldDB" id="A0A9P0D8M9"/>
<name>A0A9P0D8M9_9CUCU</name>
<evidence type="ECO:0000313" key="7">
    <source>
        <dbReference type="EMBL" id="CAH1112375.1"/>
    </source>
</evidence>
<dbReference type="PANTHER" id="PTHR24258:SF145">
    <property type="entry name" value="SERINE PROTEASE EASTER-LIKE PROTEIN"/>
    <property type="match status" value="1"/>
</dbReference>
<dbReference type="InterPro" id="IPR001314">
    <property type="entry name" value="Peptidase_S1A"/>
</dbReference>
<dbReference type="PRINTS" id="PR00722">
    <property type="entry name" value="CHYMOTRYPSIN"/>
</dbReference>
<evidence type="ECO:0000256" key="4">
    <source>
        <dbReference type="ARBA" id="ARBA00024195"/>
    </source>
</evidence>
<dbReference type="PANTHER" id="PTHR24258">
    <property type="entry name" value="SERINE PROTEASE-RELATED"/>
    <property type="match status" value="1"/>
</dbReference>
<dbReference type="Proteomes" id="UP001153636">
    <property type="component" value="Chromosome 6"/>
</dbReference>
<dbReference type="PROSITE" id="PS00134">
    <property type="entry name" value="TRYPSIN_HIS"/>
    <property type="match status" value="1"/>
</dbReference>
<evidence type="ECO:0000256" key="3">
    <source>
        <dbReference type="ARBA" id="ARBA00023180"/>
    </source>
</evidence>
<dbReference type="Pfam" id="PF00089">
    <property type="entry name" value="Trypsin"/>
    <property type="match status" value="1"/>
</dbReference>
<dbReference type="CDD" id="cd00190">
    <property type="entry name" value="Tryp_SPc"/>
    <property type="match status" value="1"/>
</dbReference>
<keyword evidence="8" id="KW-1185">Reference proteome</keyword>
<dbReference type="PROSITE" id="PS50240">
    <property type="entry name" value="TRYPSIN_DOM"/>
    <property type="match status" value="1"/>
</dbReference>
<evidence type="ECO:0000256" key="1">
    <source>
        <dbReference type="ARBA" id="ARBA00022729"/>
    </source>
</evidence>
<sequence>MLILLRCYYYLLISTTNMGCQVKFYKYVFALVIYININTIILGHSFHRNDQLIRRIKRSSFCPANTQCVPVSSCSYFTNLLDNNCVLKNRVGELGCGEPGLVCCPQVSQANTILPGKIIDGLRCGFSQVQGDGYEGIGAFPWVARIGYRNLLNGEIKYPCTGSIISSKIILTAAHCALAKADNFKLYIVRVGEWNSNTEIDCGLEFCGLPTQDVSISHVVVHPGYEKNTYRHNIALIVLKSALNFTVTTQPICLPESWSVTSNNAFLVGWGKAAGQTYTPSKQQVLQLPIIGLQQCVQVYGRTLPISDEQICAGGESGNDACSGFGGAPLIVKHGNTNYQVGILSFGSDQCGSRGVPSVYTDVKKYSRWIRENTPKIYN</sequence>
<protein>
    <recommendedName>
        <fullName evidence="6">Peptidase S1 domain-containing protein</fullName>
    </recommendedName>
</protein>
<feature type="domain" description="Peptidase S1" evidence="6">
    <location>
        <begin position="118"/>
        <end position="375"/>
    </location>
</feature>
<dbReference type="InterPro" id="IPR009003">
    <property type="entry name" value="Peptidase_S1_PA"/>
</dbReference>
<evidence type="ECO:0000313" key="8">
    <source>
        <dbReference type="Proteomes" id="UP001153636"/>
    </source>
</evidence>
<dbReference type="InterPro" id="IPR043504">
    <property type="entry name" value="Peptidase_S1_PA_chymotrypsin"/>
</dbReference>
<keyword evidence="2" id="KW-1015">Disulfide bond</keyword>
<dbReference type="SUPFAM" id="SSF50494">
    <property type="entry name" value="Trypsin-like serine proteases"/>
    <property type="match status" value="1"/>
</dbReference>
<dbReference type="FunFam" id="2.40.10.10:FF:000028">
    <property type="entry name" value="Serine protease easter"/>
    <property type="match status" value="1"/>
</dbReference>
<keyword evidence="5" id="KW-1133">Transmembrane helix</keyword>
<dbReference type="SMART" id="SM00020">
    <property type="entry name" value="Tryp_SPc"/>
    <property type="match status" value="1"/>
</dbReference>
<feature type="transmembrane region" description="Helical" evidence="5">
    <location>
        <begin position="24"/>
        <end position="46"/>
    </location>
</feature>
<organism evidence="7 8">
    <name type="scientific">Psylliodes chrysocephalus</name>
    <dbReference type="NCBI Taxonomy" id="3402493"/>
    <lineage>
        <taxon>Eukaryota</taxon>
        <taxon>Metazoa</taxon>
        <taxon>Ecdysozoa</taxon>
        <taxon>Arthropoda</taxon>
        <taxon>Hexapoda</taxon>
        <taxon>Insecta</taxon>
        <taxon>Pterygota</taxon>
        <taxon>Neoptera</taxon>
        <taxon>Endopterygota</taxon>
        <taxon>Coleoptera</taxon>
        <taxon>Polyphaga</taxon>
        <taxon>Cucujiformia</taxon>
        <taxon>Chrysomeloidea</taxon>
        <taxon>Chrysomelidae</taxon>
        <taxon>Galerucinae</taxon>
        <taxon>Alticini</taxon>
        <taxon>Psylliodes</taxon>
    </lineage>
</organism>
<comment type="similarity">
    <text evidence="4">Belongs to the peptidase S1 family. CLIP subfamily.</text>
</comment>
<dbReference type="Gene3D" id="2.40.10.10">
    <property type="entry name" value="Trypsin-like serine proteases"/>
    <property type="match status" value="2"/>
</dbReference>
<keyword evidence="5" id="KW-0472">Membrane</keyword>
<proteinExistence type="inferred from homology"/>
<dbReference type="EMBL" id="OV651818">
    <property type="protein sequence ID" value="CAH1112375.1"/>
    <property type="molecule type" value="Genomic_DNA"/>
</dbReference>
<keyword evidence="3" id="KW-0325">Glycoprotein</keyword>
<dbReference type="InterPro" id="IPR018114">
    <property type="entry name" value="TRYPSIN_HIS"/>
</dbReference>
<dbReference type="OrthoDB" id="7726766at2759"/>